<dbReference type="PANTHER" id="PTHR46393">
    <property type="entry name" value="SUSHI DOMAIN-CONTAINING PROTEIN"/>
    <property type="match status" value="1"/>
</dbReference>
<name>A0A0B2V6V0_TOXCA</name>
<keyword evidence="2 7" id="KW-0732">Signal</keyword>
<evidence type="ECO:0000313" key="9">
    <source>
        <dbReference type="EMBL" id="KHN77192.1"/>
    </source>
</evidence>
<dbReference type="CDD" id="cd00033">
    <property type="entry name" value="CCP"/>
    <property type="match status" value="5"/>
</dbReference>
<evidence type="ECO:0000256" key="4">
    <source>
        <dbReference type="ARBA" id="ARBA00023157"/>
    </source>
</evidence>
<evidence type="ECO:0000256" key="6">
    <source>
        <dbReference type="PROSITE-ProRule" id="PRU00302"/>
    </source>
</evidence>
<dbReference type="OMA" id="KLKICTN"/>
<dbReference type="Proteomes" id="UP000031036">
    <property type="component" value="Unassembled WGS sequence"/>
</dbReference>
<dbReference type="OrthoDB" id="6127264at2759"/>
<keyword evidence="1 6" id="KW-0768">Sushi</keyword>
<feature type="domain" description="Sushi" evidence="8">
    <location>
        <begin position="301"/>
        <end position="361"/>
    </location>
</feature>
<sequence>MAGHFSAITAAILIFFIDLTIRSASGATDATCPAITIPNATITYLPPSTTTTYRSGTIAFLNCPLGWIPSGIAASTCHNGVWNPQMAVCKSLFPDAGVKCSAIASVANGQVVYIQSSPFVQNAAGTIAILICNWGYTVSGTTAVKCTSSGAWESLGTCESLEKVAQITCPNIIVVNGTVAHDLLRPRKVGTTSLLICNFGFVPVGASLVTCMSNGRWSADIGKCQYAFSVLRPSSVQCPVLSVASGSVGYDLLRPRSEGTAAVLFCNIGFLPNGNTIAVCQHNGQWSATLGKCNSVLSSTDVCPPLTAATNGFIAYDIFRPRQIGTMAILICNAGFIVRGTISVTCKDDKTWSGPIGSCNSPTL</sequence>
<comment type="caution">
    <text evidence="9">The sequence shown here is derived from an EMBL/GenBank/DDBJ whole genome shotgun (WGS) entry which is preliminary data.</text>
</comment>
<accession>A0A0B2V6V0</accession>
<evidence type="ECO:0000259" key="8">
    <source>
        <dbReference type="PROSITE" id="PS50923"/>
    </source>
</evidence>
<dbReference type="EMBL" id="JPKZ01002351">
    <property type="protein sequence ID" value="KHN77192.1"/>
    <property type="molecule type" value="Genomic_DNA"/>
</dbReference>
<evidence type="ECO:0000313" key="10">
    <source>
        <dbReference type="Proteomes" id="UP000031036"/>
    </source>
</evidence>
<proteinExistence type="predicted"/>
<feature type="disulfide bond" evidence="6">
    <location>
        <begin position="332"/>
        <end position="359"/>
    </location>
</feature>
<feature type="signal peptide" evidence="7">
    <location>
        <begin position="1"/>
        <end position="26"/>
    </location>
</feature>
<dbReference type="PROSITE" id="PS50923">
    <property type="entry name" value="SUSHI"/>
    <property type="match status" value="5"/>
</dbReference>
<dbReference type="SMART" id="SM00032">
    <property type="entry name" value="CCP"/>
    <property type="match status" value="5"/>
</dbReference>
<evidence type="ECO:0000256" key="2">
    <source>
        <dbReference type="ARBA" id="ARBA00022729"/>
    </source>
</evidence>
<feature type="disulfide bond" evidence="6">
    <location>
        <begin position="303"/>
        <end position="346"/>
    </location>
</feature>
<dbReference type="Pfam" id="PF00084">
    <property type="entry name" value="Sushi"/>
    <property type="match status" value="4"/>
</dbReference>
<comment type="caution">
    <text evidence="6">Lacks conserved residue(s) required for the propagation of feature annotation.</text>
</comment>
<feature type="disulfide bond" evidence="6">
    <location>
        <begin position="197"/>
        <end position="224"/>
    </location>
</feature>
<feature type="chain" id="PRO_5002076912" evidence="7">
    <location>
        <begin position="27"/>
        <end position="364"/>
    </location>
</feature>
<dbReference type="InterPro" id="IPR035976">
    <property type="entry name" value="Sushi/SCR/CCP_sf"/>
</dbReference>
<organism evidence="9 10">
    <name type="scientific">Toxocara canis</name>
    <name type="common">Canine roundworm</name>
    <dbReference type="NCBI Taxonomy" id="6265"/>
    <lineage>
        <taxon>Eukaryota</taxon>
        <taxon>Metazoa</taxon>
        <taxon>Ecdysozoa</taxon>
        <taxon>Nematoda</taxon>
        <taxon>Chromadorea</taxon>
        <taxon>Rhabditida</taxon>
        <taxon>Spirurina</taxon>
        <taxon>Ascaridomorpha</taxon>
        <taxon>Ascaridoidea</taxon>
        <taxon>Toxocaridae</taxon>
        <taxon>Toxocara</taxon>
    </lineage>
</organism>
<dbReference type="AlphaFoldDB" id="A0A0B2V6V0"/>
<dbReference type="PANTHER" id="PTHR46393:SF7">
    <property type="entry name" value="COMPLEMENT C2"/>
    <property type="match status" value="1"/>
</dbReference>
<evidence type="ECO:0000256" key="5">
    <source>
        <dbReference type="ARBA" id="ARBA00023180"/>
    </source>
</evidence>
<dbReference type="GO" id="GO:0030246">
    <property type="term" value="F:carbohydrate binding"/>
    <property type="evidence" value="ECO:0007669"/>
    <property type="project" value="UniProtKB-KW"/>
</dbReference>
<reference evidence="9 10" key="1">
    <citation type="submission" date="2014-11" db="EMBL/GenBank/DDBJ databases">
        <title>Genetic blueprint of the zoonotic pathogen Toxocara canis.</title>
        <authorList>
            <person name="Zhu X.-Q."/>
            <person name="Korhonen P.K."/>
            <person name="Cai H."/>
            <person name="Young N.D."/>
            <person name="Nejsum P."/>
            <person name="von Samson-Himmelstjerna G."/>
            <person name="Boag P.R."/>
            <person name="Tan P."/>
            <person name="Li Q."/>
            <person name="Min J."/>
            <person name="Yang Y."/>
            <person name="Wang X."/>
            <person name="Fang X."/>
            <person name="Hall R.S."/>
            <person name="Hofmann A."/>
            <person name="Sternberg P.W."/>
            <person name="Jex A.R."/>
            <person name="Gasser R.B."/>
        </authorList>
    </citation>
    <scope>NUCLEOTIDE SEQUENCE [LARGE SCALE GENOMIC DNA]</scope>
    <source>
        <strain evidence="9">PN_DK_2014</strain>
    </source>
</reference>
<dbReference type="Gene3D" id="2.10.70.10">
    <property type="entry name" value="Complement Module, domain 1"/>
    <property type="match status" value="5"/>
</dbReference>
<feature type="domain" description="Sushi" evidence="8">
    <location>
        <begin position="167"/>
        <end position="226"/>
    </location>
</feature>
<feature type="disulfide bond" evidence="6">
    <location>
        <begin position="266"/>
        <end position="293"/>
    </location>
</feature>
<dbReference type="InterPro" id="IPR000436">
    <property type="entry name" value="Sushi_SCR_CCP_dom"/>
</dbReference>
<dbReference type="SUPFAM" id="SSF57535">
    <property type="entry name" value="Complement control module/SCR domain"/>
    <property type="match status" value="5"/>
</dbReference>
<dbReference type="STRING" id="6265.A0A0B2V6V0"/>
<keyword evidence="10" id="KW-1185">Reference proteome</keyword>
<feature type="domain" description="Sushi" evidence="8">
    <location>
        <begin position="236"/>
        <end position="295"/>
    </location>
</feature>
<feature type="domain" description="Sushi" evidence="8">
    <location>
        <begin position="30"/>
        <end position="91"/>
    </location>
</feature>
<evidence type="ECO:0000256" key="3">
    <source>
        <dbReference type="ARBA" id="ARBA00022737"/>
    </source>
</evidence>
<keyword evidence="9" id="KW-0430">Lectin</keyword>
<keyword evidence="4 6" id="KW-1015">Disulfide bond</keyword>
<feature type="domain" description="Sushi" evidence="8">
    <location>
        <begin position="98"/>
        <end position="160"/>
    </location>
</feature>
<keyword evidence="5" id="KW-0325">Glycoprotein</keyword>
<evidence type="ECO:0000256" key="7">
    <source>
        <dbReference type="SAM" id="SignalP"/>
    </source>
</evidence>
<evidence type="ECO:0000256" key="1">
    <source>
        <dbReference type="ARBA" id="ARBA00022659"/>
    </source>
</evidence>
<keyword evidence="3" id="KW-0677">Repeat</keyword>
<protein>
    <submittedName>
        <fullName evidence="9">p-selectin</fullName>
    </submittedName>
</protein>
<gene>
    <name evidence="9" type="primary">SELP</name>
    <name evidence="9" type="ORF">Tcan_15472</name>
</gene>